<protein>
    <submittedName>
        <fullName evidence="1">Lipid-A-disaccharide synthase</fullName>
    </submittedName>
</protein>
<proteinExistence type="predicted"/>
<dbReference type="GO" id="GO:0005543">
    <property type="term" value="F:phospholipid binding"/>
    <property type="evidence" value="ECO:0007669"/>
    <property type="project" value="TreeGrafter"/>
</dbReference>
<name>A0A928Z5D7_9CYAN</name>
<comment type="caution">
    <text evidence="1">The sequence shown here is derived from an EMBL/GenBank/DDBJ whole genome shotgun (WGS) entry which is preliminary data.</text>
</comment>
<evidence type="ECO:0000313" key="2">
    <source>
        <dbReference type="Proteomes" id="UP000621799"/>
    </source>
</evidence>
<dbReference type="Proteomes" id="UP000621799">
    <property type="component" value="Unassembled WGS sequence"/>
</dbReference>
<dbReference type="PANTHER" id="PTHR30372:SF6">
    <property type="entry name" value="LIPID-A-DISACCHARIDE SYNTHASE"/>
    <property type="match status" value="1"/>
</dbReference>
<dbReference type="GO" id="GO:0009245">
    <property type="term" value="P:lipid A biosynthetic process"/>
    <property type="evidence" value="ECO:0007669"/>
    <property type="project" value="InterPro"/>
</dbReference>
<dbReference type="GO" id="GO:0016020">
    <property type="term" value="C:membrane"/>
    <property type="evidence" value="ECO:0007669"/>
    <property type="project" value="GOC"/>
</dbReference>
<gene>
    <name evidence="1" type="ORF">IQ235_00130</name>
</gene>
<keyword evidence="2" id="KW-1185">Reference proteome</keyword>
<accession>A0A928Z5D7</accession>
<feature type="non-terminal residue" evidence="1">
    <location>
        <position position="1"/>
    </location>
</feature>
<sequence>AGVTAKYTDKFTVVGDLMADVSRWALDEGFDDNLGIRLGKPENRSISKTSSNASQPDIPIELIGILPGSKSLKLTQGMPLSLAIAEGIHRVRPHTRFVIPVAPTLDIETLARFANPQHNPAIRTLGWAEAELKFEADCFGCAEHTANAYLQTRSGLKVYLWTHTPPYDVLSQCRLCLTTVGANTAELGSLAVPMLVLLPTQQLSAMRAWDGLPGLLVNLPVVGSGMAKFINGCAFVWVSRQAEDSRFAWPNIWAGKQIVPELIGRLETEAVARLACDYLENPERLEEMRSCLRQVRGKPGAAQKLARLVADVLA</sequence>
<organism evidence="1 2">
    <name type="scientific">Zarconia navalis LEGE 11467</name>
    <dbReference type="NCBI Taxonomy" id="1828826"/>
    <lineage>
        <taxon>Bacteria</taxon>
        <taxon>Bacillati</taxon>
        <taxon>Cyanobacteriota</taxon>
        <taxon>Cyanophyceae</taxon>
        <taxon>Oscillatoriophycideae</taxon>
        <taxon>Oscillatoriales</taxon>
        <taxon>Oscillatoriales incertae sedis</taxon>
        <taxon>Zarconia</taxon>
        <taxon>Zarconia navalis</taxon>
    </lineage>
</organism>
<evidence type="ECO:0000313" key="1">
    <source>
        <dbReference type="EMBL" id="MBE9039202.1"/>
    </source>
</evidence>
<dbReference type="InterPro" id="IPR003835">
    <property type="entry name" value="Glyco_trans_19"/>
</dbReference>
<dbReference type="EMBL" id="JADEXN010000001">
    <property type="protein sequence ID" value="MBE9039202.1"/>
    <property type="molecule type" value="Genomic_DNA"/>
</dbReference>
<dbReference type="GO" id="GO:0008915">
    <property type="term" value="F:lipid-A-disaccharide synthase activity"/>
    <property type="evidence" value="ECO:0007669"/>
    <property type="project" value="InterPro"/>
</dbReference>
<reference evidence="1" key="1">
    <citation type="submission" date="2020-10" db="EMBL/GenBank/DDBJ databases">
        <authorList>
            <person name="Castelo-Branco R."/>
            <person name="Eusebio N."/>
            <person name="Adriana R."/>
            <person name="Vieira A."/>
            <person name="Brugerolle De Fraissinette N."/>
            <person name="Rezende De Castro R."/>
            <person name="Schneider M.P."/>
            <person name="Vasconcelos V."/>
            <person name="Leao P.N."/>
        </authorList>
    </citation>
    <scope>NUCLEOTIDE SEQUENCE</scope>
    <source>
        <strain evidence="1">LEGE 11467</strain>
    </source>
</reference>
<dbReference type="PANTHER" id="PTHR30372">
    <property type="entry name" value="LIPID-A-DISACCHARIDE SYNTHASE"/>
    <property type="match status" value="1"/>
</dbReference>
<dbReference type="AlphaFoldDB" id="A0A928Z5D7"/>